<evidence type="ECO:0000259" key="2">
    <source>
        <dbReference type="PROSITE" id="PS50157"/>
    </source>
</evidence>
<evidence type="ECO:0000313" key="4">
    <source>
        <dbReference type="Proteomes" id="UP000053660"/>
    </source>
</evidence>
<name>A0A0B1RV39_OESDE</name>
<evidence type="ECO:0000256" key="1">
    <source>
        <dbReference type="PROSITE-ProRule" id="PRU00042"/>
    </source>
</evidence>
<gene>
    <name evidence="3" type="ORF">OESDEN_25372</name>
</gene>
<dbReference type="EMBL" id="KN613166">
    <property type="protein sequence ID" value="KHJ75012.1"/>
    <property type="molecule type" value="Genomic_DNA"/>
</dbReference>
<evidence type="ECO:0000313" key="3">
    <source>
        <dbReference type="EMBL" id="KHJ75012.1"/>
    </source>
</evidence>
<keyword evidence="1" id="KW-0862">Zinc</keyword>
<sequence length="191" mass="22190">MSIQPKANYQQLITKFFPSAAELTYARLTAVEEQSIEQFKEPIEMKECSSQSSDIELSDTEEDRRLLGKAVDLSDCEMVDHLFRMQLCNRLFEIDHLPSIATHAKSHYLIKQFECEWCGYGNNNKAVVTHHIYFKHTSRKVKIVEHNDKVIKMAWTQVARACFPSLAWKLKERREQQRSSSPPAKKARDSV</sequence>
<dbReference type="OrthoDB" id="8117402at2759"/>
<dbReference type="Proteomes" id="UP000053660">
    <property type="component" value="Unassembled WGS sequence"/>
</dbReference>
<dbReference type="PROSITE" id="PS50157">
    <property type="entry name" value="ZINC_FINGER_C2H2_2"/>
    <property type="match status" value="1"/>
</dbReference>
<reference evidence="3 4" key="1">
    <citation type="submission" date="2014-03" db="EMBL/GenBank/DDBJ databases">
        <title>Draft genome of the hookworm Oesophagostomum dentatum.</title>
        <authorList>
            <person name="Mitreva M."/>
        </authorList>
    </citation>
    <scope>NUCLEOTIDE SEQUENCE [LARGE SCALE GENOMIC DNA]</scope>
    <source>
        <strain evidence="3 4">OD-Hann</strain>
    </source>
</reference>
<dbReference type="GO" id="GO:0008270">
    <property type="term" value="F:zinc ion binding"/>
    <property type="evidence" value="ECO:0007669"/>
    <property type="project" value="UniProtKB-KW"/>
</dbReference>
<keyword evidence="1" id="KW-0863">Zinc-finger</keyword>
<proteinExistence type="predicted"/>
<accession>A0A0B1RV39</accession>
<organism evidence="3 4">
    <name type="scientific">Oesophagostomum dentatum</name>
    <name type="common">Nodular worm</name>
    <dbReference type="NCBI Taxonomy" id="61180"/>
    <lineage>
        <taxon>Eukaryota</taxon>
        <taxon>Metazoa</taxon>
        <taxon>Ecdysozoa</taxon>
        <taxon>Nematoda</taxon>
        <taxon>Chromadorea</taxon>
        <taxon>Rhabditida</taxon>
        <taxon>Rhabditina</taxon>
        <taxon>Rhabditomorpha</taxon>
        <taxon>Strongyloidea</taxon>
        <taxon>Strongylidae</taxon>
        <taxon>Oesophagostomum</taxon>
    </lineage>
</organism>
<keyword evidence="1" id="KW-0479">Metal-binding</keyword>
<feature type="domain" description="C2H2-type" evidence="2">
    <location>
        <begin position="113"/>
        <end position="141"/>
    </location>
</feature>
<keyword evidence="4" id="KW-1185">Reference proteome</keyword>
<dbReference type="InterPro" id="IPR013087">
    <property type="entry name" value="Znf_C2H2_type"/>
</dbReference>
<protein>
    <recommendedName>
        <fullName evidence="2">C2H2-type domain-containing protein</fullName>
    </recommendedName>
</protein>
<dbReference type="AlphaFoldDB" id="A0A0B1RV39"/>